<dbReference type="Proteomes" id="UP000242180">
    <property type="component" value="Unassembled WGS sequence"/>
</dbReference>
<dbReference type="OMA" id="QHEKHAP"/>
<feature type="compositionally biased region" description="Basic and acidic residues" evidence="1">
    <location>
        <begin position="427"/>
        <end position="439"/>
    </location>
</feature>
<dbReference type="STRING" id="13706.A0A1X2H8I8"/>
<evidence type="ECO:0000256" key="1">
    <source>
        <dbReference type="SAM" id="MobiDB-lite"/>
    </source>
</evidence>
<dbReference type="AlphaFoldDB" id="A0A1X2H8I8"/>
<feature type="compositionally biased region" description="Basic and acidic residues" evidence="1">
    <location>
        <begin position="200"/>
        <end position="234"/>
    </location>
</feature>
<name>A0A1X2H8I8_SYNRA</name>
<dbReference type="OrthoDB" id="2399720at2759"/>
<feature type="compositionally biased region" description="Low complexity" evidence="1">
    <location>
        <begin position="384"/>
        <end position="395"/>
    </location>
</feature>
<feature type="compositionally biased region" description="Polar residues" evidence="1">
    <location>
        <begin position="568"/>
        <end position="578"/>
    </location>
</feature>
<gene>
    <name evidence="2" type="ORF">BCR43DRAFT_335553</name>
</gene>
<accession>A0A1X2H8I8</accession>
<feature type="compositionally biased region" description="Polar residues" evidence="1">
    <location>
        <begin position="532"/>
        <end position="547"/>
    </location>
</feature>
<evidence type="ECO:0000313" key="3">
    <source>
        <dbReference type="Proteomes" id="UP000242180"/>
    </source>
</evidence>
<keyword evidence="3" id="KW-1185">Reference proteome</keyword>
<feature type="compositionally biased region" description="Polar residues" evidence="1">
    <location>
        <begin position="328"/>
        <end position="345"/>
    </location>
</feature>
<organism evidence="2 3">
    <name type="scientific">Syncephalastrum racemosum</name>
    <name type="common">Filamentous fungus</name>
    <dbReference type="NCBI Taxonomy" id="13706"/>
    <lineage>
        <taxon>Eukaryota</taxon>
        <taxon>Fungi</taxon>
        <taxon>Fungi incertae sedis</taxon>
        <taxon>Mucoromycota</taxon>
        <taxon>Mucoromycotina</taxon>
        <taxon>Mucoromycetes</taxon>
        <taxon>Mucorales</taxon>
        <taxon>Syncephalastraceae</taxon>
        <taxon>Syncephalastrum</taxon>
    </lineage>
</organism>
<sequence>MFYSQVYHKMVRQDLEEHEDGHESTPVATAEEEEEGYSSPVPPSERFTEDYDRSYPPQLRRTPPDTHPHDTSSSTSSSSWARKGSVDRGTGRRASEGRPQRHFSGDRRPRTYSQRRLSQENHRAAFQPTVLQRPRRPSSVTSDPHQPQPAQANANDPASQREVMLTAAERAKARRDAEEAEFEAARERARKKAEALAALAKKDETEKVSADDKASPKDKLQSTEKASPEDRTASVEKAASVEKTAPEDIPSQDKVPSVEEVSPEDKAPSEDKTPSEDKAASEDKSLPGDSVSPEKEVQSVDKVLVEEETSSEDKTKPEDKVASDDTVGVSSTAAPVHPTATQAEPSPSPPIGTPVESHNERQPQDKTEDEDDKAWRDYVENVGKTAPTAADTKPASGGASAWNAYAGRLHQKEEDKWSAAVKKYAEERNMDPEVFEDLRPYVPPSTRLLHRAPPSQQQQQQQRGGRPAFSGGHAQRSHDRRTSRSDHPRLDHRRSSATSTTASIPTPSEPAEAEPRRRRSPSSKATERQKVLSPSTEESSHAESLQETSVHRRRSPSSRTTERRKVPSPSTGESSSRFESLRKLPTVTPHDEPVWADLVCLRKAQRQAALRGASRPVFPAAVDRAASTLAGRHFCFTSSPSLGGGLTRDSTPPPPPSALPVLAFPIGGTTPPISPGVWSAVVAMASAPPSSQLPSGVPAT</sequence>
<feature type="compositionally biased region" description="Basic and acidic residues" evidence="1">
    <location>
        <begin position="263"/>
        <end position="323"/>
    </location>
</feature>
<feature type="compositionally biased region" description="Basic and acidic residues" evidence="1">
    <location>
        <begin position="11"/>
        <end position="23"/>
    </location>
</feature>
<feature type="compositionally biased region" description="Low complexity" evidence="1">
    <location>
        <begin position="143"/>
        <end position="160"/>
    </location>
</feature>
<protein>
    <submittedName>
        <fullName evidence="2">Uncharacterized protein</fullName>
    </submittedName>
</protein>
<feature type="compositionally biased region" description="Low complexity" evidence="1">
    <location>
        <begin position="496"/>
        <end position="510"/>
    </location>
</feature>
<feature type="compositionally biased region" description="Basic and acidic residues" evidence="1">
    <location>
        <begin position="84"/>
        <end position="109"/>
    </location>
</feature>
<proteinExistence type="predicted"/>
<comment type="caution">
    <text evidence="2">The sequence shown here is derived from an EMBL/GenBank/DDBJ whole genome shotgun (WGS) entry which is preliminary data.</text>
</comment>
<evidence type="ECO:0000313" key="2">
    <source>
        <dbReference type="EMBL" id="ORY94862.1"/>
    </source>
</evidence>
<feature type="compositionally biased region" description="Basic and acidic residues" evidence="1">
    <location>
        <begin position="357"/>
        <end position="366"/>
    </location>
</feature>
<feature type="compositionally biased region" description="Basic and acidic residues" evidence="1">
    <location>
        <begin position="169"/>
        <end position="187"/>
    </location>
</feature>
<dbReference type="EMBL" id="MCGN01000007">
    <property type="protein sequence ID" value="ORY94862.1"/>
    <property type="molecule type" value="Genomic_DNA"/>
</dbReference>
<feature type="region of interest" description="Disordered" evidence="1">
    <location>
        <begin position="427"/>
        <end position="585"/>
    </location>
</feature>
<reference evidence="2 3" key="1">
    <citation type="submission" date="2016-07" db="EMBL/GenBank/DDBJ databases">
        <title>Pervasive Adenine N6-methylation of Active Genes in Fungi.</title>
        <authorList>
            <consortium name="DOE Joint Genome Institute"/>
            <person name="Mondo S.J."/>
            <person name="Dannebaum R.O."/>
            <person name="Kuo R.C."/>
            <person name="Labutti K."/>
            <person name="Haridas S."/>
            <person name="Kuo A."/>
            <person name="Salamov A."/>
            <person name="Ahrendt S.R."/>
            <person name="Lipzen A."/>
            <person name="Sullivan W."/>
            <person name="Andreopoulos W.B."/>
            <person name="Clum A."/>
            <person name="Lindquist E."/>
            <person name="Daum C."/>
            <person name="Ramamoorthy G.K."/>
            <person name="Gryganskyi A."/>
            <person name="Culley D."/>
            <person name="Magnuson J.K."/>
            <person name="James T.Y."/>
            <person name="O'Malley M.A."/>
            <person name="Stajich J.E."/>
            <person name="Spatafora J.W."/>
            <person name="Visel A."/>
            <person name="Grigoriev I.V."/>
        </authorList>
    </citation>
    <scope>NUCLEOTIDE SEQUENCE [LARGE SCALE GENOMIC DNA]</scope>
    <source>
        <strain evidence="2 3">NRRL 2496</strain>
    </source>
</reference>
<feature type="compositionally biased region" description="Basic and acidic residues" evidence="1">
    <location>
        <begin position="476"/>
        <end position="489"/>
    </location>
</feature>
<dbReference type="InParanoid" id="A0A1X2H8I8"/>
<feature type="region of interest" description="Disordered" evidence="1">
    <location>
        <begin position="1"/>
        <end position="400"/>
    </location>
</feature>